<dbReference type="PRINTS" id="PR00178">
    <property type="entry name" value="FATTYACIDBP"/>
</dbReference>
<organism evidence="1">
    <name type="scientific">Hirondellea gigas</name>
    <dbReference type="NCBI Taxonomy" id="1518452"/>
    <lineage>
        <taxon>Eukaryota</taxon>
        <taxon>Metazoa</taxon>
        <taxon>Ecdysozoa</taxon>
        <taxon>Arthropoda</taxon>
        <taxon>Crustacea</taxon>
        <taxon>Multicrustacea</taxon>
        <taxon>Malacostraca</taxon>
        <taxon>Eumalacostraca</taxon>
        <taxon>Peracarida</taxon>
        <taxon>Amphipoda</taxon>
        <taxon>Amphilochidea</taxon>
        <taxon>Lysianassida</taxon>
        <taxon>Lysianassidira</taxon>
        <taxon>Lysianassoidea</taxon>
        <taxon>Lysianassidae</taxon>
        <taxon>Hirondellea</taxon>
    </lineage>
</organism>
<dbReference type="AlphaFoldDB" id="A0A2P2IE43"/>
<reference evidence="2" key="1">
    <citation type="submission" date="2017-11" db="EMBL/GenBank/DDBJ databases">
        <title>The sensing device of the deep-sea amphipod.</title>
        <authorList>
            <person name="Kobayashi H."/>
            <person name="Nagahama T."/>
            <person name="Arai W."/>
            <person name="Sasagawa Y."/>
            <person name="Umeda M."/>
            <person name="Hayashi T."/>
            <person name="Nikaido I."/>
            <person name="Watanabe H."/>
            <person name="Oguri K."/>
            <person name="Kitazato H."/>
            <person name="Fujioka K."/>
            <person name="Kido Y."/>
            <person name="Takami H."/>
        </authorList>
    </citation>
    <scope>NUCLEOTIDE SEQUENCE</scope>
    <source>
        <tissue evidence="2">Whole body</tissue>
    </source>
</reference>
<proteinExistence type="evidence at transcript level"/>
<name>A0A2P2IE43_9CRUS</name>
<sequence>MSVAGKYVFESNENYSEWLTGVGIPADVAAKMAAAKPTLEVSQSCNDVSIKTVAGDKNFTNTITLGKDSKTTLPGGIEYTVNMTLSGTTLKGTYNFLGKSGEASVEISAAGLVQKMTLGDVTAKRTYKRQ</sequence>
<dbReference type="Pfam" id="PF14651">
    <property type="entry name" value="Lipocalin_7"/>
    <property type="match status" value="1"/>
</dbReference>
<dbReference type="Gene3D" id="2.40.128.20">
    <property type="match status" value="1"/>
</dbReference>
<accession>A0A2P2IE43</accession>
<dbReference type="EMBL" id="IACF01006702">
    <property type="protein sequence ID" value="LAB72285.1"/>
    <property type="molecule type" value="mRNA"/>
</dbReference>
<dbReference type="SUPFAM" id="SSF50814">
    <property type="entry name" value="Lipocalins"/>
    <property type="match status" value="1"/>
</dbReference>
<evidence type="ECO:0000313" key="1">
    <source>
        <dbReference type="EMBL" id="LAB72285.1"/>
    </source>
</evidence>
<dbReference type="InterPro" id="IPR000463">
    <property type="entry name" value="Fatty_acid-bd"/>
</dbReference>
<dbReference type="GO" id="GO:0008289">
    <property type="term" value="F:lipid binding"/>
    <property type="evidence" value="ECO:0007669"/>
    <property type="project" value="InterPro"/>
</dbReference>
<dbReference type="InterPro" id="IPR012674">
    <property type="entry name" value="Calycin"/>
</dbReference>
<protein>
    <submittedName>
        <fullName evidence="1">Fatty acid binding protein 10</fullName>
    </submittedName>
</protein>
<dbReference type="EMBL" id="IACT01007553">
    <property type="protein sequence ID" value="LAC26667.1"/>
    <property type="molecule type" value="mRNA"/>
</dbReference>
<reference evidence="1" key="2">
    <citation type="journal article" date="2018" name="Biosci. Biotechnol. Biochem.">
        <title>Polysaccharide hydrolase of the hadal zone amphipods Hirondellea gigas.</title>
        <authorList>
            <person name="Kobayashi H."/>
            <person name="Nagahama T."/>
            <person name="Arai W."/>
            <person name="Sasagawa Y."/>
            <person name="Umeda M."/>
            <person name="Hayashi T."/>
            <person name="Nikaido I."/>
            <person name="Watanabe H."/>
            <person name="Oguri K."/>
            <person name="Kitazato H."/>
            <person name="Fujioka K."/>
            <person name="Kido Y."/>
            <person name="Takami H."/>
        </authorList>
    </citation>
    <scope>NUCLEOTIDE SEQUENCE</scope>
    <source>
        <tissue evidence="1">Whole body</tissue>
    </source>
</reference>
<evidence type="ECO:0000313" key="2">
    <source>
        <dbReference type="EMBL" id="LAC26667.1"/>
    </source>
</evidence>